<keyword evidence="8 16" id="KW-0479">Metal-binding</keyword>
<reference evidence="19" key="1">
    <citation type="journal article" date="2014" name="Mar. Genomics">
        <title>Comparison of whole mitochondrial genome sequences from two clades of the invasive ascidian, Didemnum vexillum.</title>
        <authorList>
            <person name="Smith K.F."/>
            <person name="Abbott C.L."/>
            <person name="Saito Y."/>
            <person name="Fidler A.E."/>
        </authorList>
    </citation>
    <scope>NUCLEOTIDE SEQUENCE</scope>
    <source>
        <strain evidence="19">Clade B</strain>
    </source>
</reference>
<protein>
    <recommendedName>
        <fullName evidence="3 16">Cytochrome b</fullName>
    </recommendedName>
</protein>
<evidence type="ECO:0000256" key="10">
    <source>
        <dbReference type="ARBA" id="ARBA00022982"/>
    </source>
</evidence>
<dbReference type="AlphaFoldDB" id="A0A0A7LHR6"/>
<comment type="function">
    <text evidence="1 16">Component of the ubiquinol-cytochrome c reductase complex (complex III or cytochrome b-c1 complex) that is part of the mitochondrial respiratory chain. The b-c1 complex mediates electron transfer from ubiquinol to cytochrome c. Contributes to the generation of a proton gradient across the mitochondrial membrane that is then used for ATP synthesis.</text>
</comment>
<evidence type="ECO:0000256" key="9">
    <source>
        <dbReference type="ARBA" id="ARBA00022792"/>
    </source>
</evidence>
<evidence type="ECO:0000259" key="18">
    <source>
        <dbReference type="PROSITE" id="PS51003"/>
    </source>
</evidence>
<dbReference type="PANTHER" id="PTHR19271:SF16">
    <property type="entry name" value="CYTOCHROME B"/>
    <property type="match status" value="1"/>
</dbReference>
<feature type="transmembrane region" description="Helical" evidence="16">
    <location>
        <begin position="108"/>
        <end position="130"/>
    </location>
</feature>
<dbReference type="PROSITE" id="PS51002">
    <property type="entry name" value="CYTB_NTER"/>
    <property type="match status" value="1"/>
</dbReference>
<evidence type="ECO:0000256" key="12">
    <source>
        <dbReference type="ARBA" id="ARBA00023004"/>
    </source>
</evidence>
<evidence type="ECO:0000256" key="11">
    <source>
        <dbReference type="ARBA" id="ARBA00022989"/>
    </source>
</evidence>
<dbReference type="Gene3D" id="1.20.810.10">
    <property type="entry name" value="Cytochrome Bc1 Complex, Chain C"/>
    <property type="match status" value="1"/>
</dbReference>
<evidence type="ECO:0000256" key="1">
    <source>
        <dbReference type="ARBA" id="ARBA00002566"/>
    </source>
</evidence>
<evidence type="ECO:0000256" key="7">
    <source>
        <dbReference type="ARBA" id="ARBA00022692"/>
    </source>
</evidence>
<keyword evidence="10 16" id="KW-0249">Electron transport</keyword>
<feature type="transmembrane region" description="Helical" evidence="16">
    <location>
        <begin position="26"/>
        <end position="54"/>
    </location>
</feature>
<evidence type="ECO:0000256" key="16">
    <source>
        <dbReference type="RuleBase" id="RU362117"/>
    </source>
</evidence>
<feature type="transmembrane region" description="Helical" evidence="16">
    <location>
        <begin position="225"/>
        <end position="244"/>
    </location>
</feature>
<dbReference type="PROSITE" id="PS51003">
    <property type="entry name" value="CYTB_CTER"/>
    <property type="match status" value="1"/>
</dbReference>
<dbReference type="InterPro" id="IPR016174">
    <property type="entry name" value="Di-haem_cyt_TM"/>
</dbReference>
<keyword evidence="5 16" id="KW-0349">Heme</keyword>
<keyword evidence="14 16" id="KW-0496">Mitochondrion</keyword>
<comment type="subcellular location">
    <subcellularLocation>
        <location evidence="2">Mitochondrion inner membrane</location>
        <topology evidence="2">Multi-pass membrane protein</topology>
    </subcellularLocation>
</comment>
<dbReference type="InterPro" id="IPR027387">
    <property type="entry name" value="Cytb/b6-like_sf"/>
</dbReference>
<dbReference type="GO" id="GO:0016491">
    <property type="term" value="F:oxidoreductase activity"/>
    <property type="evidence" value="ECO:0007669"/>
    <property type="project" value="UniProtKB-UniRule"/>
</dbReference>
<dbReference type="GO" id="GO:0006122">
    <property type="term" value="P:mitochondrial electron transport, ubiquinol to cytochrome c"/>
    <property type="evidence" value="ECO:0007669"/>
    <property type="project" value="TreeGrafter"/>
</dbReference>
<feature type="transmembrane region" description="Helical" evidence="16">
    <location>
        <begin position="175"/>
        <end position="197"/>
    </location>
</feature>
<feature type="domain" description="Cytochrome b/b6 C-terminal region profile" evidence="18">
    <location>
        <begin position="206"/>
        <end position="362"/>
    </location>
</feature>
<evidence type="ECO:0000256" key="14">
    <source>
        <dbReference type="ARBA" id="ARBA00023128"/>
    </source>
</evidence>
<dbReference type="GO" id="GO:0005743">
    <property type="term" value="C:mitochondrial inner membrane"/>
    <property type="evidence" value="ECO:0007669"/>
    <property type="project" value="UniProtKB-SubCell"/>
</dbReference>
<evidence type="ECO:0000256" key="6">
    <source>
        <dbReference type="ARBA" id="ARBA00022660"/>
    </source>
</evidence>
<keyword evidence="13" id="KW-0830">Ubiquinone</keyword>
<dbReference type="EMBL" id="KM259617">
    <property type="protein sequence ID" value="AIZ58134.1"/>
    <property type="molecule type" value="Genomic_DNA"/>
</dbReference>
<feature type="transmembrane region" description="Helical" evidence="16">
    <location>
        <begin position="284"/>
        <end position="303"/>
    </location>
</feature>
<dbReference type="SUPFAM" id="SSF81648">
    <property type="entry name" value="a domain/subunit of cytochrome bc1 complex (Ubiquinol-cytochrome c reductase)"/>
    <property type="match status" value="1"/>
</dbReference>
<feature type="domain" description="Cytochrome b/b6 N-terminal region profile" evidence="17">
    <location>
        <begin position="1"/>
        <end position="206"/>
    </location>
</feature>
<accession>A0A0A7LHR6</accession>
<dbReference type="CDD" id="cd00284">
    <property type="entry name" value="Cytochrome_b_N"/>
    <property type="match status" value="1"/>
</dbReference>
<dbReference type="SUPFAM" id="SSF81342">
    <property type="entry name" value="Transmembrane di-heme cytochromes"/>
    <property type="match status" value="1"/>
</dbReference>
<dbReference type="InterPro" id="IPR036150">
    <property type="entry name" value="Cyt_b/b6_C_sf"/>
</dbReference>
<dbReference type="Pfam" id="PF00033">
    <property type="entry name" value="Cytochrome_B"/>
    <property type="match status" value="1"/>
</dbReference>
<evidence type="ECO:0000256" key="2">
    <source>
        <dbReference type="ARBA" id="ARBA00004448"/>
    </source>
</evidence>
<dbReference type="Pfam" id="PF00032">
    <property type="entry name" value="Cytochrom_B_C"/>
    <property type="match status" value="1"/>
</dbReference>
<keyword evidence="7 16" id="KW-0812">Transmembrane</keyword>
<sequence length="362" mass="42593">MFRNFLIVKQINSTVVRLPAPMNISFFWNFGSCLGFLLTLQILTGLFLSMMYISESKYTFQNMNYMMMDNNFGWVLRLMHTIGASFLMLVLYLHLLRGFYYKRFVNKGAWNIGVILMILMMGTAFLGYVLPWGQMSFWGATVITNLITTIPFIGDSIVSWLWGGFSVSGYTLTRFFSFHFILPFSIILFSLFHLLMIHNLGAGNTLGTSSNLKIDFWPFFGYKDVLGFFFLFFFYFFFIFFLPYNLMDPENFMMANPGVTPLHIKPEWYFLFAYAMLRSIPNKVLGVLVLVFSILVFFLLPYGNKNLKMNFYFIYKLVFFFWVFNFILLTWLGGCPVKVYYNFLSQITGVLYFFLIFLMLYL</sequence>
<keyword evidence="12 16" id="KW-0408">Iron</keyword>
<organism evidence="19">
    <name type="scientific">Didemnum vexillum</name>
    <dbReference type="NCBI Taxonomy" id="516032"/>
    <lineage>
        <taxon>Eukaryota</taxon>
        <taxon>Metazoa</taxon>
        <taxon>Chordata</taxon>
        <taxon>Tunicata</taxon>
        <taxon>Ascidiacea</taxon>
        <taxon>Aplousobranchia</taxon>
        <taxon>Didemnidae</taxon>
        <taxon>Didemnum</taxon>
    </lineage>
</organism>
<geneLocation type="mitochondrion" evidence="19"/>
<evidence type="ECO:0000256" key="15">
    <source>
        <dbReference type="ARBA" id="ARBA00023136"/>
    </source>
</evidence>
<keyword evidence="11 16" id="KW-1133">Transmembrane helix</keyword>
<name>A0A0A7LHR6_9ASCI</name>
<evidence type="ECO:0000256" key="8">
    <source>
        <dbReference type="ARBA" id="ARBA00022723"/>
    </source>
</evidence>
<evidence type="ECO:0000256" key="5">
    <source>
        <dbReference type="ARBA" id="ARBA00022617"/>
    </source>
</evidence>
<evidence type="ECO:0000256" key="4">
    <source>
        <dbReference type="ARBA" id="ARBA00022448"/>
    </source>
</evidence>
<keyword evidence="9" id="KW-0999">Mitochondrion inner membrane</keyword>
<proteinExistence type="inferred from homology"/>
<feature type="transmembrane region" description="Helical" evidence="16">
    <location>
        <begin position="74"/>
        <end position="96"/>
    </location>
</feature>
<dbReference type="GO" id="GO:0008121">
    <property type="term" value="F:quinol-cytochrome-c reductase activity"/>
    <property type="evidence" value="ECO:0007669"/>
    <property type="project" value="TreeGrafter"/>
</dbReference>
<dbReference type="PANTHER" id="PTHR19271">
    <property type="entry name" value="CYTOCHROME B"/>
    <property type="match status" value="1"/>
</dbReference>
<feature type="transmembrane region" description="Helical" evidence="16">
    <location>
        <begin position="136"/>
        <end position="163"/>
    </location>
</feature>
<comment type="cofactor">
    <cofactor evidence="16">
        <name>heme b</name>
        <dbReference type="ChEBI" id="CHEBI:60344"/>
    </cofactor>
    <text evidence="16">Binds 2 heme groups non-covalently.</text>
</comment>
<dbReference type="InterPro" id="IPR005797">
    <property type="entry name" value="Cyt_b/b6_N"/>
</dbReference>
<dbReference type="InterPro" id="IPR005798">
    <property type="entry name" value="Cyt_b/b6_C"/>
</dbReference>
<evidence type="ECO:0000259" key="17">
    <source>
        <dbReference type="PROSITE" id="PS51002"/>
    </source>
</evidence>
<evidence type="ECO:0000313" key="19">
    <source>
        <dbReference type="EMBL" id="AIZ58134.1"/>
    </source>
</evidence>
<dbReference type="GO" id="GO:0046872">
    <property type="term" value="F:metal ion binding"/>
    <property type="evidence" value="ECO:0007669"/>
    <property type="project" value="UniProtKB-UniRule"/>
</dbReference>
<evidence type="ECO:0000256" key="13">
    <source>
        <dbReference type="ARBA" id="ARBA00023075"/>
    </source>
</evidence>
<feature type="transmembrane region" description="Helical" evidence="16">
    <location>
        <begin position="309"/>
        <end position="332"/>
    </location>
</feature>
<dbReference type="InterPro" id="IPR048259">
    <property type="entry name" value="Cytochrome_b_N_euk/bac"/>
</dbReference>
<keyword evidence="6 16" id="KW-0679">Respiratory chain</keyword>
<feature type="transmembrane region" description="Helical" evidence="16">
    <location>
        <begin position="339"/>
        <end position="361"/>
    </location>
</feature>
<comment type="similarity">
    <text evidence="16">Belongs to the cytochrome b family.</text>
</comment>
<keyword evidence="15 16" id="KW-0472">Membrane</keyword>
<gene>
    <name evidence="19" type="primary">CYTB</name>
</gene>
<evidence type="ECO:0000256" key="3">
    <source>
        <dbReference type="ARBA" id="ARBA00013531"/>
    </source>
</evidence>
<keyword evidence="4 16" id="KW-0813">Transport</keyword>